<dbReference type="PANTHER" id="PTHR43245">
    <property type="entry name" value="BIFUNCTIONAL POLYMYXIN RESISTANCE PROTEIN ARNA"/>
    <property type="match status" value="1"/>
</dbReference>
<organism evidence="2 3">
    <name type="scientific">Carnobacterium divergens</name>
    <name type="common">Lactobacillus divergens</name>
    <dbReference type="NCBI Taxonomy" id="2748"/>
    <lineage>
        <taxon>Bacteria</taxon>
        <taxon>Bacillati</taxon>
        <taxon>Bacillota</taxon>
        <taxon>Bacilli</taxon>
        <taxon>Lactobacillales</taxon>
        <taxon>Carnobacteriaceae</taxon>
        <taxon>Carnobacterium</taxon>
    </lineage>
</organism>
<dbReference type="InterPro" id="IPR050177">
    <property type="entry name" value="Lipid_A_modif_metabolic_enz"/>
</dbReference>
<dbReference type="EMBL" id="NRPP01000004">
    <property type="protein sequence ID" value="TFJ29155.1"/>
    <property type="molecule type" value="Genomic_DNA"/>
</dbReference>
<dbReference type="AlphaFoldDB" id="A0A2R7ZYY4"/>
<dbReference type="InterPro" id="IPR001509">
    <property type="entry name" value="Epimerase_deHydtase"/>
</dbReference>
<reference evidence="2 3" key="1">
    <citation type="journal article" date="2018" name="Int. J. Food Microbiol.">
        <title>Growth of Carnobacterium spp. isolated from chilled vacuum-packaged meat under relevant acidic conditions.</title>
        <authorList>
            <person name="Zhang P."/>
            <person name="Badoni M."/>
            <person name="Ganzle M."/>
            <person name="Yang X."/>
        </authorList>
    </citation>
    <scope>NUCLEOTIDE SEQUENCE [LARGE SCALE GENOMIC DNA]</scope>
    <source>
        <strain evidence="2 3">B2</strain>
    </source>
</reference>
<evidence type="ECO:0000259" key="1">
    <source>
        <dbReference type="Pfam" id="PF01370"/>
    </source>
</evidence>
<dbReference type="PANTHER" id="PTHR43245:SF23">
    <property type="entry name" value="NAD(P)-BINDING DOMAIN-CONTAINING PROTEIN"/>
    <property type="match status" value="1"/>
</dbReference>
<proteinExistence type="predicted"/>
<comment type="caution">
    <text evidence="2">The sequence shown here is derived from an EMBL/GenBank/DDBJ whole genome shotgun (WGS) entry which is preliminary data.</text>
</comment>
<evidence type="ECO:0000313" key="3">
    <source>
        <dbReference type="Proteomes" id="UP000297938"/>
    </source>
</evidence>
<dbReference type="CDD" id="cd08946">
    <property type="entry name" value="SDR_e"/>
    <property type="match status" value="1"/>
</dbReference>
<dbReference type="Proteomes" id="UP000297938">
    <property type="component" value="Unassembled WGS sequence"/>
</dbReference>
<name>A0A2R7ZYY4_CARDV</name>
<dbReference type="SUPFAM" id="SSF51735">
    <property type="entry name" value="NAD(P)-binding Rossmann-fold domains"/>
    <property type="match status" value="1"/>
</dbReference>
<evidence type="ECO:0000313" key="2">
    <source>
        <dbReference type="EMBL" id="TFJ29155.1"/>
    </source>
</evidence>
<sequence>MKVAITGGTGFLGKNVVSLLKEKEIDIKVLSRNVEIKDFCYKTNYSKEDLISSLKDVTAVIHLAASRGSQGEIKEFHNNEVLTQNLYDACVELNIKNIVYASTISVYSSAEELPWKEKNIPRPNSMYGISKVVCEQIGNLYSEKKGLKVKNLRLAHLYGFNEKNNYMINKFFRQAYNKQELVLDSKSEAKREFIYVKDAANAVYKALMTYEYTGTLNIGTQDQLTNIEVAKNINEVFNNNGNLTITNPNKIENIQSSYMDSSEAEKKIGFIPTYKFNEALKDIYNLMEELENVPIFY</sequence>
<accession>A0A2R7ZYY4</accession>
<dbReference type="Pfam" id="PF01370">
    <property type="entry name" value="Epimerase"/>
    <property type="match status" value="1"/>
</dbReference>
<dbReference type="InterPro" id="IPR036291">
    <property type="entry name" value="NAD(P)-bd_dom_sf"/>
</dbReference>
<dbReference type="Gene3D" id="3.40.50.720">
    <property type="entry name" value="NAD(P)-binding Rossmann-like Domain"/>
    <property type="match status" value="1"/>
</dbReference>
<gene>
    <name evidence="2" type="ORF">CKN69_01945</name>
</gene>
<dbReference type="RefSeq" id="WP_109841468.1">
    <property type="nucleotide sequence ID" value="NZ_JALRMP010000004.1"/>
</dbReference>
<protein>
    <submittedName>
        <fullName evidence="2">UDP-N-acetylglucosamine 4-epimerase</fullName>
    </submittedName>
</protein>
<feature type="domain" description="NAD-dependent epimerase/dehydratase" evidence="1">
    <location>
        <begin position="3"/>
        <end position="219"/>
    </location>
</feature>